<reference evidence="1 2" key="1">
    <citation type="submission" date="2016-06" db="EMBL/GenBank/DDBJ databases">
        <title>Domibacillus iocasae genome sequencing.</title>
        <authorList>
            <person name="Verma A."/>
            <person name="Pal Y."/>
            <person name="Ojha A.K."/>
            <person name="Krishnamurthi S."/>
        </authorList>
    </citation>
    <scope>NUCLEOTIDE SEQUENCE [LARGE SCALE GENOMIC DNA]</scope>
    <source>
        <strain evidence="1 2">DSM 29979</strain>
    </source>
</reference>
<dbReference type="AlphaFoldDB" id="A0A1E7DRM9"/>
<dbReference type="EMBL" id="MAMP01000012">
    <property type="protein sequence ID" value="OES45734.1"/>
    <property type="molecule type" value="Genomic_DNA"/>
</dbReference>
<organism evidence="1 2">
    <name type="scientific">Domibacillus iocasae</name>
    <dbReference type="NCBI Taxonomy" id="1714016"/>
    <lineage>
        <taxon>Bacteria</taxon>
        <taxon>Bacillati</taxon>
        <taxon>Bacillota</taxon>
        <taxon>Bacilli</taxon>
        <taxon>Bacillales</taxon>
        <taxon>Bacillaceae</taxon>
        <taxon>Domibacillus</taxon>
    </lineage>
</organism>
<keyword evidence="2" id="KW-1185">Reference proteome</keyword>
<dbReference type="PANTHER" id="PTHR17985:SF8">
    <property type="entry name" value="TRANSPORT AND GOLGI ORGANIZATION PROTEIN 2 HOMOLOG"/>
    <property type="match status" value="1"/>
</dbReference>
<dbReference type="Proteomes" id="UP000095658">
    <property type="component" value="Unassembled WGS sequence"/>
</dbReference>
<dbReference type="OrthoDB" id="4380123at2"/>
<name>A0A1E7DRM9_9BACI</name>
<gene>
    <name evidence="1" type="ORF">BA724_02710</name>
</gene>
<dbReference type="STRING" id="1714016.BA724_02710"/>
<dbReference type="InterPro" id="IPR008551">
    <property type="entry name" value="TANGO2"/>
</dbReference>
<dbReference type="RefSeq" id="WP_069937731.1">
    <property type="nucleotide sequence ID" value="NZ_MAMP01000012.1"/>
</dbReference>
<comment type="caution">
    <text evidence="1">The sequence shown here is derived from an EMBL/GenBank/DDBJ whole genome shotgun (WGS) entry which is preliminary data.</text>
</comment>
<evidence type="ECO:0000313" key="1">
    <source>
        <dbReference type="EMBL" id="OES45734.1"/>
    </source>
</evidence>
<dbReference type="PANTHER" id="PTHR17985">
    <property type="entry name" value="SER/THR-RICH PROTEIN T10 IN DGCR REGION"/>
    <property type="match status" value="1"/>
</dbReference>
<sequence>MCLIAIAFQVHPDKPLIVAANRDEFYERPTEPSHWWKDAPILAGRDLEKGGTWMGVSENGRFCALTNYRHPDEPSAAKESRGYIVRSFLESDLAAEAFLHDLDREKNRYPGFNLVAGTKDELYAYGSRSGDAPFLLPPGIHVVSNAFMNTPWPKTIKAKEKMAAALNSREELFHMLQDGKIAADDALPSTGISLEWERLLSSVFIESPQYGTRCSTVLEINKNNFAVWSERTFERNKTVKERAFSINFN</sequence>
<evidence type="ECO:0000313" key="2">
    <source>
        <dbReference type="Proteomes" id="UP000095658"/>
    </source>
</evidence>
<proteinExistence type="predicted"/>
<evidence type="ECO:0008006" key="3">
    <source>
        <dbReference type="Google" id="ProtNLM"/>
    </source>
</evidence>
<accession>A0A1E7DRM9</accession>
<protein>
    <recommendedName>
        <fullName evidence="3">NRDE family protein</fullName>
    </recommendedName>
</protein>
<dbReference type="Pfam" id="PF05742">
    <property type="entry name" value="TANGO2"/>
    <property type="match status" value="1"/>
</dbReference>